<evidence type="ECO:0000313" key="11">
    <source>
        <dbReference type="EMBL" id="SCV04084.1"/>
    </source>
</evidence>
<evidence type="ECO:0000259" key="9">
    <source>
        <dbReference type="PROSITE" id="PS51192"/>
    </source>
</evidence>
<evidence type="ECO:0000256" key="7">
    <source>
        <dbReference type="RuleBase" id="RU365068"/>
    </source>
</evidence>
<dbReference type="GO" id="GO:0016787">
    <property type="term" value="F:hydrolase activity"/>
    <property type="evidence" value="ECO:0007669"/>
    <property type="project" value="UniProtKB-KW"/>
</dbReference>
<evidence type="ECO:0000256" key="8">
    <source>
        <dbReference type="SAM" id="MobiDB-lite"/>
    </source>
</evidence>
<dbReference type="EC" id="3.6.4.13" evidence="7"/>
<dbReference type="CDD" id="cd17956">
    <property type="entry name" value="DEADc_DDX51"/>
    <property type="match status" value="1"/>
</dbReference>
<evidence type="ECO:0000256" key="6">
    <source>
        <dbReference type="RuleBase" id="RU000492"/>
    </source>
</evidence>
<feature type="domain" description="Helicase ATP-binding" evidence="9">
    <location>
        <begin position="242"/>
        <end position="422"/>
    </location>
</feature>
<dbReference type="InterPro" id="IPR001650">
    <property type="entry name" value="Helicase_C-like"/>
</dbReference>
<dbReference type="SMART" id="SM00487">
    <property type="entry name" value="DEXDc"/>
    <property type="match status" value="1"/>
</dbReference>
<dbReference type="OrthoDB" id="3370at2759"/>
<dbReference type="InterPro" id="IPR011545">
    <property type="entry name" value="DEAD/DEAH_box_helicase_dom"/>
</dbReference>
<dbReference type="Proteomes" id="UP000191144">
    <property type="component" value="Chromosome H"/>
</dbReference>
<dbReference type="GO" id="GO:0003724">
    <property type="term" value="F:RNA helicase activity"/>
    <property type="evidence" value="ECO:0007669"/>
    <property type="project" value="UniProtKB-EC"/>
</dbReference>
<feature type="domain" description="Helicase C-terminal" evidence="10">
    <location>
        <begin position="454"/>
        <end position="647"/>
    </location>
</feature>
<keyword evidence="3 6" id="KW-0347">Helicase</keyword>
<dbReference type="InterPro" id="IPR027417">
    <property type="entry name" value="P-loop_NTPase"/>
</dbReference>
<sequence length="647" mass="72034">MFAARFDPSQVQTTSEPVKNFKLASKPVIPLKRGKEPDHESGSESEGEGGSGSEVEDVERDEEKQTAQVDSTQAPMDVDSQDADPRGENDIDAYSSRNASVDSPGKAPLSDKHSGLLSRFQKTLSIQQNLKPSELVNSEDETMESSEQHDLVPIPQPAVVKSTQLTVEAASAVSKSAAWLHTQKVQYNNSMIKPFASYKTELSEKLLANITAKFSQNTFPIQTILLDTVLPKLRFAQSVSKRHYPRRVGDILVNASTGSGKTLAYSIPVVQSLSKRTVNRLRCLIVVPTKILIHQVFETMTKLSQGTSLVTGISKLENSLRDEHKKFQNQEPDILIITPGRLVDHLQLNSFDLKNLKFLILDEADRLLNQSFQNWCSVIMNMLKADKNEAAPVSVIKMVFSATLTTNTEKLHNLELNRPTLFMMDSVKLYHLPKHLQEYNVQIPTAKSFAKPLFMLQLITAHSEANLRILIFVRSNEASLRLATLLQLMVSKKALGSKNDFQVTSINSNNTKSLNNKLIKHFAATEPGKKGLKVLVATDLMSRGIDIDNVTHVINYDLPVSSQQYVHRCGRTARAQAHGVAFNLLVGKGEQKFWSDHIDSDLSRDVDGCHVKSYDEVDTLKDILVISEEVEEEYRESLAELKSASDS</sequence>
<comment type="similarity">
    <text evidence="6">Belongs to the DEAD box helicase family.</text>
</comment>
<dbReference type="CDD" id="cd18787">
    <property type="entry name" value="SF2_C_DEAD"/>
    <property type="match status" value="1"/>
</dbReference>
<dbReference type="PROSITE" id="PS51194">
    <property type="entry name" value="HELICASE_CTER"/>
    <property type="match status" value="1"/>
</dbReference>
<evidence type="ECO:0000259" key="10">
    <source>
        <dbReference type="PROSITE" id="PS51194"/>
    </source>
</evidence>
<name>A0A1G4KHV9_9SACH</name>
<feature type="region of interest" description="Disordered" evidence="8">
    <location>
        <begin position="1"/>
        <end position="113"/>
    </location>
</feature>
<feature type="compositionally biased region" description="Basic and acidic residues" evidence="8">
    <location>
        <begin position="33"/>
        <end position="42"/>
    </location>
</feature>
<dbReference type="PANTHER" id="PTHR24031">
    <property type="entry name" value="RNA HELICASE"/>
    <property type="match status" value="1"/>
</dbReference>
<protein>
    <recommendedName>
        <fullName evidence="7">ATP-dependent RNA helicase</fullName>
        <ecNumber evidence="7">3.6.4.13</ecNumber>
    </recommendedName>
</protein>
<dbReference type="Gene3D" id="3.40.50.300">
    <property type="entry name" value="P-loop containing nucleotide triphosphate hydrolases"/>
    <property type="match status" value="2"/>
</dbReference>
<accession>A0A1G4KHV9</accession>
<dbReference type="Pfam" id="PF00270">
    <property type="entry name" value="DEAD"/>
    <property type="match status" value="1"/>
</dbReference>
<proteinExistence type="inferred from homology"/>
<evidence type="ECO:0000256" key="2">
    <source>
        <dbReference type="ARBA" id="ARBA00022801"/>
    </source>
</evidence>
<evidence type="ECO:0000256" key="1">
    <source>
        <dbReference type="ARBA" id="ARBA00022741"/>
    </source>
</evidence>
<dbReference type="InterPro" id="IPR014001">
    <property type="entry name" value="Helicase_ATP-bd"/>
</dbReference>
<dbReference type="EMBL" id="LT598480">
    <property type="protein sequence ID" value="SCV04084.1"/>
    <property type="molecule type" value="Genomic_DNA"/>
</dbReference>
<reference evidence="12" key="1">
    <citation type="submission" date="2016-03" db="EMBL/GenBank/DDBJ databases">
        <authorList>
            <person name="Devillers Hugo."/>
        </authorList>
    </citation>
    <scope>NUCLEOTIDE SEQUENCE [LARGE SCALE GENOMIC DNA]</scope>
</reference>
<organism evidence="11 12">
    <name type="scientific">Lachancea meyersii CBS 8951</name>
    <dbReference type="NCBI Taxonomy" id="1266667"/>
    <lineage>
        <taxon>Eukaryota</taxon>
        <taxon>Fungi</taxon>
        <taxon>Dikarya</taxon>
        <taxon>Ascomycota</taxon>
        <taxon>Saccharomycotina</taxon>
        <taxon>Saccharomycetes</taxon>
        <taxon>Saccharomycetales</taxon>
        <taxon>Saccharomycetaceae</taxon>
        <taxon>Lachancea</taxon>
    </lineage>
</organism>
<dbReference type="GO" id="GO:0003723">
    <property type="term" value="F:RNA binding"/>
    <property type="evidence" value="ECO:0007669"/>
    <property type="project" value="UniProtKB-UniRule"/>
</dbReference>
<evidence type="ECO:0000313" key="12">
    <source>
        <dbReference type="Proteomes" id="UP000191144"/>
    </source>
</evidence>
<dbReference type="PROSITE" id="PS51192">
    <property type="entry name" value="HELICASE_ATP_BIND_1"/>
    <property type="match status" value="1"/>
</dbReference>
<dbReference type="SUPFAM" id="SSF52540">
    <property type="entry name" value="P-loop containing nucleoside triphosphate hydrolases"/>
    <property type="match status" value="1"/>
</dbReference>
<evidence type="ECO:0000256" key="4">
    <source>
        <dbReference type="ARBA" id="ARBA00022840"/>
    </source>
</evidence>
<dbReference type="InterPro" id="IPR000629">
    <property type="entry name" value="RNA-helicase_DEAD-box_CS"/>
</dbReference>
<comment type="function">
    <text evidence="7">RNA helicase.</text>
</comment>
<dbReference type="Pfam" id="PF00271">
    <property type="entry name" value="Helicase_C"/>
    <property type="match status" value="1"/>
</dbReference>
<dbReference type="AlphaFoldDB" id="A0A1G4KHV9"/>
<gene>
    <name evidence="11" type="ORF">LAME_0H15632G</name>
</gene>
<evidence type="ECO:0000256" key="5">
    <source>
        <dbReference type="ARBA" id="ARBA00022884"/>
    </source>
</evidence>
<keyword evidence="4 6" id="KW-0067">ATP-binding</keyword>
<dbReference type="GO" id="GO:0005524">
    <property type="term" value="F:ATP binding"/>
    <property type="evidence" value="ECO:0007669"/>
    <property type="project" value="UniProtKB-UniRule"/>
</dbReference>
<keyword evidence="12" id="KW-1185">Reference proteome</keyword>
<dbReference type="PROSITE" id="PS00039">
    <property type="entry name" value="DEAD_ATP_HELICASE"/>
    <property type="match status" value="1"/>
</dbReference>
<comment type="catalytic activity">
    <reaction evidence="7">
        <text>ATP + H2O = ADP + phosphate + H(+)</text>
        <dbReference type="Rhea" id="RHEA:13065"/>
        <dbReference type="ChEBI" id="CHEBI:15377"/>
        <dbReference type="ChEBI" id="CHEBI:15378"/>
        <dbReference type="ChEBI" id="CHEBI:30616"/>
        <dbReference type="ChEBI" id="CHEBI:43474"/>
        <dbReference type="ChEBI" id="CHEBI:456216"/>
        <dbReference type="EC" id="3.6.4.13"/>
    </reaction>
</comment>
<evidence type="ECO:0000256" key="3">
    <source>
        <dbReference type="ARBA" id="ARBA00022806"/>
    </source>
</evidence>
<comment type="domain">
    <text evidence="7">The Q motif is unique to and characteristic of the DEAD box family of RNA helicases and controls ATP binding and hydrolysis.</text>
</comment>
<dbReference type="GO" id="GO:0070013">
    <property type="term" value="C:intracellular organelle lumen"/>
    <property type="evidence" value="ECO:0007669"/>
    <property type="project" value="UniProtKB-ARBA"/>
</dbReference>
<keyword evidence="1 6" id="KW-0547">Nucleotide-binding</keyword>
<keyword evidence="5 7" id="KW-0694">RNA-binding</keyword>
<dbReference type="SMART" id="SM00490">
    <property type="entry name" value="HELICc"/>
    <property type="match status" value="1"/>
</dbReference>
<keyword evidence="2 6" id="KW-0378">Hydrolase</keyword>